<gene>
    <name evidence="2" type="ORF">KEC16_08705</name>
</gene>
<evidence type="ECO:0000313" key="3">
    <source>
        <dbReference type="Proteomes" id="UP000680714"/>
    </source>
</evidence>
<protein>
    <submittedName>
        <fullName evidence="2">Uncharacterized protein</fullName>
    </submittedName>
</protein>
<dbReference type="EMBL" id="JAGTUF010000006">
    <property type="protein sequence ID" value="MBR9971795.1"/>
    <property type="molecule type" value="Genomic_DNA"/>
</dbReference>
<keyword evidence="1" id="KW-1133">Transmembrane helix</keyword>
<keyword evidence="1" id="KW-0812">Transmembrane</keyword>
<name>A0ABS5IBJ4_9PROT</name>
<keyword evidence="3" id="KW-1185">Reference proteome</keyword>
<sequence>MKKQALLIVARTAAGAALVLGLMHWLGVGLPLHVHMACGAALVLALCGLAILGRRRAGWLAWAAIALGLVIPVVGMAQLGHAEMRAILQALHLSLGLGAAAVAEILAKRFCA</sequence>
<comment type="caution">
    <text evidence="2">The sequence shown here is derived from an EMBL/GenBank/DDBJ whole genome shotgun (WGS) entry which is preliminary data.</text>
</comment>
<feature type="transmembrane region" description="Helical" evidence="1">
    <location>
        <begin position="86"/>
        <end position="107"/>
    </location>
</feature>
<dbReference type="RefSeq" id="WP_211547909.1">
    <property type="nucleotide sequence ID" value="NZ_JAGTUF010000006.1"/>
</dbReference>
<evidence type="ECO:0000313" key="2">
    <source>
        <dbReference type="EMBL" id="MBR9971795.1"/>
    </source>
</evidence>
<evidence type="ECO:0000256" key="1">
    <source>
        <dbReference type="SAM" id="Phobius"/>
    </source>
</evidence>
<accession>A0ABS5IBJ4</accession>
<feature type="transmembrane region" description="Helical" evidence="1">
    <location>
        <begin position="32"/>
        <end position="52"/>
    </location>
</feature>
<feature type="transmembrane region" description="Helical" evidence="1">
    <location>
        <begin position="7"/>
        <end position="26"/>
    </location>
</feature>
<feature type="transmembrane region" description="Helical" evidence="1">
    <location>
        <begin position="59"/>
        <end position="80"/>
    </location>
</feature>
<keyword evidence="1" id="KW-0472">Membrane</keyword>
<dbReference type="Proteomes" id="UP000680714">
    <property type="component" value="Unassembled WGS sequence"/>
</dbReference>
<proteinExistence type="predicted"/>
<reference evidence="2 3" key="1">
    <citation type="submission" date="2021-04" db="EMBL/GenBank/DDBJ databases">
        <title>Magnetospirillum sulfuroxidans sp. nov., a facultative chemolithoautotrophic sulfur-oxidizing alphaproteobacterium isolated from freshwater sediment and proposals for Paramagetospirillum gen. nov., and Magnetospirillaceae fam. nov.</title>
        <authorList>
            <person name="Koziaeva V."/>
            <person name="Geelhoed J.S."/>
            <person name="Sorokin D.Y."/>
            <person name="Grouzdev D.S."/>
        </authorList>
    </citation>
    <scope>NUCLEOTIDE SEQUENCE [LARGE SCALE GENOMIC DNA]</scope>
    <source>
        <strain evidence="2 3">J10</strain>
    </source>
</reference>
<organism evidence="2 3">
    <name type="scientific">Magnetospirillum sulfuroxidans</name>
    <dbReference type="NCBI Taxonomy" id="611300"/>
    <lineage>
        <taxon>Bacteria</taxon>
        <taxon>Pseudomonadati</taxon>
        <taxon>Pseudomonadota</taxon>
        <taxon>Alphaproteobacteria</taxon>
        <taxon>Rhodospirillales</taxon>
        <taxon>Rhodospirillaceae</taxon>
        <taxon>Magnetospirillum</taxon>
    </lineage>
</organism>